<accession>A0ABW8Y1N8</accession>
<comment type="caution">
    <text evidence="2">The sequence shown here is derived from an EMBL/GenBank/DDBJ whole genome shotgun (WGS) entry which is preliminary data.</text>
</comment>
<dbReference type="Pfam" id="PF13454">
    <property type="entry name" value="NAD_binding_9"/>
    <property type="match status" value="1"/>
</dbReference>
<dbReference type="InterPro" id="IPR052189">
    <property type="entry name" value="L-asp_N-monooxygenase_NS-form"/>
</dbReference>
<dbReference type="RefSeq" id="WP_408088861.1">
    <property type="nucleotide sequence ID" value="NZ_JBELPY010000003.1"/>
</dbReference>
<sequence>MDNQLQNSIAIIGGGPAALLTLKHLLKKSVHPEIIYIFEKNNRLGVGMPYGKLGSSKEHVANVSANELPELVNTFKDYLKKNPSPEFPDFSDAEKLNQYQVVPRLLLGNYLEDQFKQYIKLAKKAGIKVLAKTNTQVTDIVKLTDKKNEFKITTDKNEEFFADNVIICTGHVWPKIHEEKTKGWFDSPYPPSKFTEATNFPVAVRGTSLTAIDAVKTIARLNGEFVETEDKIIEYKLNPGSENFRINMFSTGGFLPALRFHSEDDAYSSDWTMSLEEIYDYKKKNGGFVDLDYVFEINFKLPIKKKDPEFYNLIKDLSLEEFAETVLDIRGKYDSFDLFKAEYREAEKSIQKRESITWKEKLAAFSYSMNYPAKHFSAEDMLRLKSVLMPLISVIIASLPQSSYREIIALYNAGLIDLTQVNKDSTVEPHPQTGGIYNYQSEDGNEMKEHFKLFIDAIGQKQMNIKDLPFEGLKDQNITSSGYLSFKEYSKGKELFENGTEDVIEGHNNNYYLKVPGLGINDYFQSLNIYNEAVKNLYIMAVPFIGGLNPDYSGLDFCDTAAEKIAEALSENNVPVIAIENTELKDENIDNLEKNII</sequence>
<dbReference type="EMBL" id="JBELPY010000003">
    <property type="protein sequence ID" value="MFL9833727.1"/>
    <property type="molecule type" value="Genomic_DNA"/>
</dbReference>
<protein>
    <submittedName>
        <fullName evidence="2">FAD/NAD(P)-binding protein</fullName>
    </submittedName>
</protein>
<reference evidence="2 3" key="1">
    <citation type="submission" date="2024-06" db="EMBL/GenBank/DDBJ databases">
        <authorList>
            <person name="Kaempfer P."/>
            <person name="Viver T."/>
        </authorList>
    </citation>
    <scope>NUCLEOTIDE SEQUENCE [LARGE SCALE GENOMIC DNA]</scope>
    <source>
        <strain evidence="2 3">ST-37</strain>
    </source>
</reference>
<keyword evidence="3" id="KW-1185">Reference proteome</keyword>
<dbReference type="PANTHER" id="PTHR40254">
    <property type="entry name" value="BLR0577 PROTEIN"/>
    <property type="match status" value="1"/>
</dbReference>
<dbReference type="InterPro" id="IPR036188">
    <property type="entry name" value="FAD/NAD-bd_sf"/>
</dbReference>
<evidence type="ECO:0000313" key="3">
    <source>
        <dbReference type="Proteomes" id="UP001629058"/>
    </source>
</evidence>
<proteinExistence type="predicted"/>
<name>A0ABW8Y1N8_9FLAO</name>
<dbReference type="SUPFAM" id="SSF51905">
    <property type="entry name" value="FAD/NAD(P)-binding domain"/>
    <property type="match status" value="1"/>
</dbReference>
<dbReference type="InterPro" id="IPR038732">
    <property type="entry name" value="HpyO/CreE_NAD-binding"/>
</dbReference>
<evidence type="ECO:0000313" key="2">
    <source>
        <dbReference type="EMBL" id="MFL9833727.1"/>
    </source>
</evidence>
<dbReference type="Gene3D" id="3.50.50.60">
    <property type="entry name" value="FAD/NAD(P)-binding domain"/>
    <property type="match status" value="1"/>
</dbReference>
<dbReference type="Proteomes" id="UP001629058">
    <property type="component" value="Unassembled WGS sequence"/>
</dbReference>
<dbReference type="PANTHER" id="PTHR40254:SF1">
    <property type="entry name" value="BLR0577 PROTEIN"/>
    <property type="match status" value="1"/>
</dbReference>
<feature type="domain" description="FAD-dependent urate hydroxylase HpyO/Asp monooxygenase CreE-like FAD/NAD(P)-binding" evidence="1">
    <location>
        <begin position="10"/>
        <end position="171"/>
    </location>
</feature>
<evidence type="ECO:0000259" key="1">
    <source>
        <dbReference type="Pfam" id="PF13454"/>
    </source>
</evidence>
<gene>
    <name evidence="2" type="ORF">ABS765_06760</name>
</gene>
<organism evidence="2 3">
    <name type="scientific">Chryseobacterium terrae</name>
    <dbReference type="NCBI Taxonomy" id="3163299"/>
    <lineage>
        <taxon>Bacteria</taxon>
        <taxon>Pseudomonadati</taxon>
        <taxon>Bacteroidota</taxon>
        <taxon>Flavobacteriia</taxon>
        <taxon>Flavobacteriales</taxon>
        <taxon>Weeksellaceae</taxon>
        <taxon>Chryseobacterium group</taxon>
        <taxon>Chryseobacterium</taxon>
    </lineage>
</organism>